<accession>A0A1N7P866</accession>
<dbReference type="AlphaFoldDB" id="A0A1N7P866"/>
<protein>
    <submittedName>
        <fullName evidence="1">Uncharacterized protein</fullName>
    </submittedName>
</protein>
<reference evidence="2" key="1">
    <citation type="submission" date="2017-01" db="EMBL/GenBank/DDBJ databases">
        <authorList>
            <person name="Varghese N."/>
            <person name="Submissions S."/>
        </authorList>
    </citation>
    <scope>NUCLEOTIDE SEQUENCE [LARGE SCALE GENOMIC DNA]</scope>
    <source>
        <strain evidence="2">DSM 24913</strain>
    </source>
</reference>
<organism evidence="1 2">
    <name type="scientific">Thalassolituus maritimus</name>
    <dbReference type="NCBI Taxonomy" id="484498"/>
    <lineage>
        <taxon>Bacteria</taxon>
        <taxon>Pseudomonadati</taxon>
        <taxon>Pseudomonadota</taxon>
        <taxon>Gammaproteobacteria</taxon>
        <taxon>Oceanospirillales</taxon>
        <taxon>Oceanospirillaceae</taxon>
        <taxon>Thalassolituus</taxon>
    </lineage>
</organism>
<proteinExistence type="predicted"/>
<dbReference type="EMBL" id="FTOH01000009">
    <property type="protein sequence ID" value="SIT06784.1"/>
    <property type="molecule type" value="Genomic_DNA"/>
</dbReference>
<sequence>MTTVNNLRSKLASFSLTLVIIPLTFMASFVAPIASAEITMQGAMYGKVQTLVIPGSRCYTKGPIDLTSAITKFCSQSRRDDYCVYTVPWPTPEQDPGYGCYKNFQAVYKCSGFQNLKTIDIGGVAYEAANQKVTFDCAPMRVGSVTVTEDKKGSQWFSSNGNKATAWYTVQAKNTYGADFEGSINVSTRVKPVTERADLDKTSNYLTCSGTPKVTTNSKGTGYLGVEYQVTGYPKVVGGLTDPTSAQVTFSLEVNGTPCSGGFRYNRDRYPTEVVRGKFFLVVNNEEVPLNINFVNPKSATPSLKMTGGQLLSRDRFSSAISAGGKSYFTYGFYYLNEYGLPTSAGVTCNFGKTRDIAFTTDSDGRLEITGDLTVTRATEDGKAKSDENGKAIWSAETSLKEGVEAFYLQRGQPIGEVTCSVDGTDAKYTQNLGNW</sequence>
<dbReference type="Proteomes" id="UP000185639">
    <property type="component" value="Unassembled WGS sequence"/>
</dbReference>
<dbReference type="RefSeq" id="WP_139325855.1">
    <property type="nucleotide sequence ID" value="NZ_FTOH01000009.1"/>
</dbReference>
<name>A0A1N7P866_9GAMM</name>
<evidence type="ECO:0000313" key="2">
    <source>
        <dbReference type="Proteomes" id="UP000185639"/>
    </source>
</evidence>
<gene>
    <name evidence="1" type="ORF">SAMN05421686_1094</name>
</gene>
<evidence type="ECO:0000313" key="1">
    <source>
        <dbReference type="EMBL" id="SIT06784.1"/>
    </source>
</evidence>
<dbReference type="STRING" id="484498.SAMN05421686_1094"/>
<keyword evidence="2" id="KW-1185">Reference proteome</keyword>